<feature type="region of interest" description="Disordered" evidence="1">
    <location>
        <begin position="1"/>
        <end position="24"/>
    </location>
</feature>
<dbReference type="Pfam" id="PF20803">
    <property type="entry name" value="PaaX_M"/>
    <property type="match status" value="1"/>
</dbReference>
<evidence type="ECO:0000256" key="1">
    <source>
        <dbReference type="SAM" id="MobiDB-lite"/>
    </source>
</evidence>
<comment type="caution">
    <text evidence="3">The sequence shown here is derived from an EMBL/GenBank/DDBJ whole genome shotgun (WGS) entry which is preliminary data.</text>
</comment>
<dbReference type="GO" id="GO:0006351">
    <property type="term" value="P:DNA-templated transcription"/>
    <property type="evidence" value="ECO:0007669"/>
    <property type="project" value="TreeGrafter"/>
</dbReference>
<accession>A0A1F7UY60</accession>
<evidence type="ECO:0000259" key="2">
    <source>
        <dbReference type="Pfam" id="PF20803"/>
    </source>
</evidence>
<dbReference type="PANTHER" id="PTHR30319">
    <property type="entry name" value="PHENYLACETIC ACID REGULATOR-RELATED TRANSCRIPTIONAL REPRESSOR"/>
    <property type="match status" value="1"/>
</dbReference>
<organism evidence="3 4">
    <name type="scientific">Candidatus Uhrbacteria bacterium RIFCSPLOWO2_01_FULL_47_25</name>
    <dbReference type="NCBI Taxonomy" id="1802402"/>
    <lineage>
        <taxon>Bacteria</taxon>
        <taxon>Candidatus Uhriibacteriota</taxon>
    </lineage>
</organism>
<gene>
    <name evidence="3" type="ORF">A2936_04695</name>
</gene>
<evidence type="ECO:0000313" key="3">
    <source>
        <dbReference type="EMBL" id="OGL83205.1"/>
    </source>
</evidence>
<proteinExistence type="predicted"/>
<dbReference type="InterPro" id="IPR048846">
    <property type="entry name" value="PaaX-like_central"/>
</dbReference>
<dbReference type="PANTHER" id="PTHR30319:SF1">
    <property type="entry name" value="TRANSCRIPTIONAL REPRESSOR PAAX"/>
    <property type="match status" value="1"/>
</dbReference>
<name>A0A1F7UY60_9BACT</name>
<dbReference type="EMBL" id="MGEK01000001">
    <property type="protein sequence ID" value="OGL83205.1"/>
    <property type="molecule type" value="Genomic_DNA"/>
</dbReference>
<dbReference type="Gene3D" id="3.30.70.2650">
    <property type="match status" value="1"/>
</dbReference>
<sequence length="207" mass="24224">MATSHNAKITMTRKKENTANKHHNRRRNIGRAILIALSVAGILSVALIAPNALQILTPGSGRRGRRMSMWEIERALDRLLNGGYVEKVQRRGNSFIQVTGEGKRKLIEIELQNARIKTPAKWDGRWRLVFFDIPHDERLTRDAMRRKLKELGFLQIQKSVYLHPYECYAIIQAMQDFYQIKPHFHYAVIEKIEHSKTYLKHFNLKPR</sequence>
<protein>
    <recommendedName>
        <fullName evidence="2">Transcriptional repressor PaaX-like central Cas2-like domain-containing protein</fullName>
    </recommendedName>
</protein>
<dbReference type="SUPFAM" id="SSF143430">
    <property type="entry name" value="TTP0101/SSO1404-like"/>
    <property type="match status" value="1"/>
</dbReference>
<evidence type="ECO:0000313" key="4">
    <source>
        <dbReference type="Proteomes" id="UP000176846"/>
    </source>
</evidence>
<feature type="domain" description="Transcriptional repressor PaaX-like central Cas2-like" evidence="2">
    <location>
        <begin position="120"/>
        <end position="195"/>
    </location>
</feature>
<dbReference type="Proteomes" id="UP000176846">
    <property type="component" value="Unassembled WGS sequence"/>
</dbReference>
<reference evidence="3 4" key="1">
    <citation type="journal article" date="2016" name="Nat. Commun.">
        <title>Thousands of microbial genomes shed light on interconnected biogeochemical processes in an aquifer system.</title>
        <authorList>
            <person name="Anantharaman K."/>
            <person name="Brown C.T."/>
            <person name="Hug L.A."/>
            <person name="Sharon I."/>
            <person name="Castelle C.J."/>
            <person name="Probst A.J."/>
            <person name="Thomas B.C."/>
            <person name="Singh A."/>
            <person name="Wilkins M.J."/>
            <person name="Karaoz U."/>
            <person name="Brodie E.L."/>
            <person name="Williams K.H."/>
            <person name="Hubbard S.S."/>
            <person name="Banfield J.F."/>
        </authorList>
    </citation>
    <scope>NUCLEOTIDE SEQUENCE [LARGE SCALE GENOMIC DNA]</scope>
</reference>
<dbReference type="AlphaFoldDB" id="A0A1F7UY60"/>